<reference evidence="1" key="1">
    <citation type="submission" date="2014-05" db="EMBL/GenBank/DDBJ databases">
        <authorList>
            <person name="Chronopoulou M."/>
        </authorList>
    </citation>
    <scope>NUCLEOTIDE SEQUENCE</scope>
    <source>
        <tissue evidence="1">Whole organism</tissue>
    </source>
</reference>
<proteinExistence type="predicted"/>
<name>A0A0K2TMK3_LEPSM</name>
<sequence>MGYQFWESPLQDSSHSSSLKSSVLKTAFFNRANDLSKFFESLNNIFNFDIFVRRVNCNFFFINNRVPIFVSSLSFHTSNSSLNTINVFIQFSDNKFVLRMLK</sequence>
<protein>
    <submittedName>
        <fullName evidence="1">Uncharacterized protein</fullName>
    </submittedName>
</protein>
<dbReference type="AlphaFoldDB" id="A0A0K2TMK3"/>
<organism evidence="1">
    <name type="scientific">Lepeophtheirus salmonis</name>
    <name type="common">Salmon louse</name>
    <name type="synonym">Caligus salmonis</name>
    <dbReference type="NCBI Taxonomy" id="72036"/>
    <lineage>
        <taxon>Eukaryota</taxon>
        <taxon>Metazoa</taxon>
        <taxon>Ecdysozoa</taxon>
        <taxon>Arthropoda</taxon>
        <taxon>Crustacea</taxon>
        <taxon>Multicrustacea</taxon>
        <taxon>Hexanauplia</taxon>
        <taxon>Copepoda</taxon>
        <taxon>Siphonostomatoida</taxon>
        <taxon>Caligidae</taxon>
        <taxon>Lepeophtheirus</taxon>
    </lineage>
</organism>
<dbReference type="EMBL" id="HACA01009729">
    <property type="protein sequence ID" value="CDW27090.1"/>
    <property type="molecule type" value="Transcribed_RNA"/>
</dbReference>
<accession>A0A0K2TMK3</accession>
<evidence type="ECO:0000313" key="1">
    <source>
        <dbReference type="EMBL" id="CDW27090.1"/>
    </source>
</evidence>